<comment type="caution">
    <text evidence="3">The sequence shown here is derived from an EMBL/GenBank/DDBJ whole genome shotgun (WGS) entry which is preliminary data.</text>
</comment>
<dbReference type="InterPro" id="IPR058442">
    <property type="entry name" value="DUF8129"/>
</dbReference>
<feature type="compositionally biased region" description="Low complexity" evidence="1">
    <location>
        <begin position="86"/>
        <end position="95"/>
    </location>
</feature>
<feature type="region of interest" description="Disordered" evidence="1">
    <location>
        <begin position="62"/>
        <end position="118"/>
    </location>
</feature>
<organism evidence="3 4">
    <name type="scientific">Streptomyces gobitricini</name>
    <dbReference type="NCBI Taxonomy" id="68211"/>
    <lineage>
        <taxon>Bacteria</taxon>
        <taxon>Bacillati</taxon>
        <taxon>Actinomycetota</taxon>
        <taxon>Actinomycetes</taxon>
        <taxon>Kitasatosporales</taxon>
        <taxon>Streptomycetaceae</taxon>
        <taxon>Streptomyces</taxon>
    </lineage>
</organism>
<evidence type="ECO:0000313" key="4">
    <source>
        <dbReference type="Proteomes" id="UP001499942"/>
    </source>
</evidence>
<dbReference type="EMBL" id="BAAASR010000023">
    <property type="protein sequence ID" value="GAA2505860.1"/>
    <property type="molecule type" value="Genomic_DNA"/>
</dbReference>
<evidence type="ECO:0000256" key="1">
    <source>
        <dbReference type="SAM" id="MobiDB-lite"/>
    </source>
</evidence>
<evidence type="ECO:0000259" key="2">
    <source>
        <dbReference type="Pfam" id="PF26450"/>
    </source>
</evidence>
<accession>A0ABN3MPB5</accession>
<name>A0ABN3MPB5_9ACTN</name>
<gene>
    <name evidence="3" type="ORF">GCM10010393_43340</name>
</gene>
<dbReference type="Pfam" id="PF26450">
    <property type="entry name" value="DUF8129"/>
    <property type="match status" value="1"/>
</dbReference>
<dbReference type="Proteomes" id="UP001499942">
    <property type="component" value="Unassembled WGS sequence"/>
</dbReference>
<keyword evidence="4" id="KW-1185">Reference proteome</keyword>
<feature type="domain" description="DUF8129" evidence="2">
    <location>
        <begin position="8"/>
        <end position="61"/>
    </location>
</feature>
<evidence type="ECO:0000313" key="3">
    <source>
        <dbReference type="EMBL" id="GAA2505860.1"/>
    </source>
</evidence>
<proteinExistence type="predicted"/>
<protein>
    <recommendedName>
        <fullName evidence="2">DUF8129 domain-containing protein</fullName>
    </recommendedName>
</protein>
<sequence length="118" mass="12387">MTTEHGGLPLPDYDQLPVGTLEHRIRALSVPELDQLLHYEHGHADRAMVVQILTARKRQLDAGAPLSGGNPAAFKPETAGHGRGGSPVSPATSPEPSSPPPHGTPDQRGKPKANRTGG</sequence>
<reference evidence="3 4" key="1">
    <citation type="journal article" date="2019" name="Int. J. Syst. Evol. Microbiol.">
        <title>The Global Catalogue of Microorganisms (GCM) 10K type strain sequencing project: providing services to taxonomists for standard genome sequencing and annotation.</title>
        <authorList>
            <consortium name="The Broad Institute Genomics Platform"/>
            <consortium name="The Broad Institute Genome Sequencing Center for Infectious Disease"/>
            <person name="Wu L."/>
            <person name="Ma J."/>
        </authorList>
    </citation>
    <scope>NUCLEOTIDE SEQUENCE [LARGE SCALE GENOMIC DNA]</scope>
    <source>
        <strain evidence="3 4">JCM 5062</strain>
    </source>
</reference>
<dbReference type="RefSeq" id="WP_344363713.1">
    <property type="nucleotide sequence ID" value="NZ_BAAASR010000023.1"/>
</dbReference>